<evidence type="ECO:0000256" key="7">
    <source>
        <dbReference type="SAM" id="MobiDB-lite"/>
    </source>
</evidence>
<feature type="binding site" evidence="6">
    <location>
        <position position="376"/>
    </location>
    <ligand>
        <name>Zn(2+)</name>
        <dbReference type="ChEBI" id="CHEBI:29105"/>
    </ligand>
</feature>
<organism evidence="9 10">
    <name type="scientific">Coccomyxa viridis</name>
    <dbReference type="NCBI Taxonomy" id="1274662"/>
    <lineage>
        <taxon>Eukaryota</taxon>
        <taxon>Viridiplantae</taxon>
        <taxon>Chlorophyta</taxon>
        <taxon>core chlorophytes</taxon>
        <taxon>Trebouxiophyceae</taxon>
        <taxon>Trebouxiophyceae incertae sedis</taxon>
        <taxon>Coccomyxaceae</taxon>
        <taxon>Coccomyxa</taxon>
    </lineage>
</organism>
<evidence type="ECO:0000256" key="1">
    <source>
        <dbReference type="ARBA" id="ARBA00004141"/>
    </source>
</evidence>
<feature type="transmembrane region" description="Helical" evidence="8">
    <location>
        <begin position="78"/>
        <end position="97"/>
    </location>
</feature>
<sequence>MMRNEITEPTEVGRASAVDAPVRKRRSRSHQLKDLLHFNALPDRLRDNEYITKYYRANYDGHQTLRSLFGLHNETGNIWSHLIGFLLFVALTVLTVYTQPAPLKLGAQHLAQLEERVLAAGRAGWQELLRAEQSMEAGLWDKGGNIMRAGCRGLSKLQAKEGNCDSLLEDLQALETRVAAYGSDGLRGLEGKYARLVAALSDAQWPTQRWPVHVFTAGAMTCLLTSSFCHLFGCCDWHWTKTRLWKYDYAGITVLIVTSFIPPIFYGFLCHPKLRNFYLYSTLLLGFMTLCVSLLQFFQTNRFRAFRASLFAALGLWGIFPGLHTLLLYRHVPDIQQAFLSDVIMGAIYLLGAAIYALRVPERWYPGAFDLWFSSHQLFHLCVVAAALVHYGGVRTLLDWRDSSGGCSSML</sequence>
<dbReference type="AlphaFoldDB" id="A0AAV1IL03"/>
<dbReference type="GO" id="GO:0038023">
    <property type="term" value="F:signaling receptor activity"/>
    <property type="evidence" value="ECO:0007669"/>
    <property type="project" value="TreeGrafter"/>
</dbReference>
<feature type="transmembrane region" description="Helical" evidence="8">
    <location>
        <begin position="378"/>
        <end position="398"/>
    </location>
</feature>
<feature type="transmembrane region" description="Helical" evidence="8">
    <location>
        <begin position="277"/>
        <end position="298"/>
    </location>
</feature>
<feature type="binding site" evidence="6">
    <location>
        <position position="230"/>
    </location>
    <ligand>
        <name>Zn(2+)</name>
        <dbReference type="ChEBI" id="CHEBI:29105"/>
    </ligand>
</feature>
<dbReference type="Pfam" id="PF03006">
    <property type="entry name" value="HlyIII"/>
    <property type="match status" value="2"/>
</dbReference>
<evidence type="ECO:0000256" key="4">
    <source>
        <dbReference type="ARBA" id="ARBA00022989"/>
    </source>
</evidence>
<comment type="similarity">
    <text evidence="2">Belongs to the ADIPOR family.</text>
</comment>
<dbReference type="Proteomes" id="UP001314263">
    <property type="component" value="Unassembled WGS sequence"/>
</dbReference>
<evidence type="ECO:0000313" key="10">
    <source>
        <dbReference type="Proteomes" id="UP001314263"/>
    </source>
</evidence>
<keyword evidence="6" id="KW-0862">Zinc</keyword>
<evidence type="ECO:0000256" key="5">
    <source>
        <dbReference type="ARBA" id="ARBA00023136"/>
    </source>
</evidence>
<comment type="caution">
    <text evidence="9">The sequence shown here is derived from an EMBL/GenBank/DDBJ whole genome shotgun (WGS) entry which is preliminary data.</text>
</comment>
<dbReference type="EMBL" id="CAUYUE010000015">
    <property type="protein sequence ID" value="CAK0786725.1"/>
    <property type="molecule type" value="Genomic_DNA"/>
</dbReference>
<protein>
    <submittedName>
        <fullName evidence="9">Uncharacterized protein</fullName>
    </submittedName>
</protein>
<keyword evidence="10" id="KW-1185">Reference proteome</keyword>
<keyword evidence="5 8" id="KW-0472">Membrane</keyword>
<dbReference type="GO" id="GO:0046872">
    <property type="term" value="F:metal ion binding"/>
    <property type="evidence" value="ECO:0007669"/>
    <property type="project" value="UniProtKB-KW"/>
</dbReference>
<reference evidence="9 10" key="1">
    <citation type="submission" date="2023-10" db="EMBL/GenBank/DDBJ databases">
        <authorList>
            <person name="Maclean D."/>
            <person name="Macfadyen A."/>
        </authorList>
    </citation>
    <scope>NUCLEOTIDE SEQUENCE [LARGE SCALE GENOMIC DNA]</scope>
</reference>
<feature type="transmembrane region" description="Helical" evidence="8">
    <location>
        <begin position="249"/>
        <end position="270"/>
    </location>
</feature>
<feature type="region of interest" description="Disordered" evidence="7">
    <location>
        <begin position="1"/>
        <end position="25"/>
    </location>
</feature>
<evidence type="ECO:0000313" key="9">
    <source>
        <dbReference type="EMBL" id="CAK0786725.1"/>
    </source>
</evidence>
<comment type="subcellular location">
    <subcellularLocation>
        <location evidence="1">Membrane</location>
        <topology evidence="1">Multi-pass membrane protein</topology>
    </subcellularLocation>
</comment>
<dbReference type="InterPro" id="IPR004254">
    <property type="entry name" value="AdipoR/HlyIII-related"/>
</dbReference>
<dbReference type="GO" id="GO:0016020">
    <property type="term" value="C:membrane"/>
    <property type="evidence" value="ECO:0007669"/>
    <property type="project" value="UniProtKB-SubCell"/>
</dbReference>
<keyword evidence="4 8" id="KW-1133">Transmembrane helix</keyword>
<proteinExistence type="inferred from homology"/>
<accession>A0AAV1IL03</accession>
<keyword evidence="3 8" id="KW-0812">Transmembrane</keyword>
<evidence type="ECO:0000256" key="3">
    <source>
        <dbReference type="ARBA" id="ARBA00022692"/>
    </source>
</evidence>
<name>A0AAV1IL03_9CHLO</name>
<keyword evidence="6" id="KW-0479">Metal-binding</keyword>
<evidence type="ECO:0000256" key="2">
    <source>
        <dbReference type="ARBA" id="ARBA00007018"/>
    </source>
</evidence>
<feature type="transmembrane region" description="Helical" evidence="8">
    <location>
        <begin position="214"/>
        <end position="233"/>
    </location>
</feature>
<evidence type="ECO:0000256" key="8">
    <source>
        <dbReference type="SAM" id="Phobius"/>
    </source>
</evidence>
<dbReference type="GO" id="GO:0009744">
    <property type="term" value="P:response to sucrose"/>
    <property type="evidence" value="ECO:0007669"/>
    <property type="project" value="UniProtKB-ARBA"/>
</dbReference>
<feature type="binding site" evidence="6">
    <location>
        <position position="380"/>
    </location>
    <ligand>
        <name>Zn(2+)</name>
        <dbReference type="ChEBI" id="CHEBI:29105"/>
    </ligand>
</feature>
<gene>
    <name evidence="9" type="ORF">CVIRNUC_009939</name>
</gene>
<feature type="transmembrane region" description="Helical" evidence="8">
    <location>
        <begin position="338"/>
        <end position="358"/>
    </location>
</feature>
<dbReference type="PANTHER" id="PTHR20855:SF52">
    <property type="entry name" value="ADIPONECTIN RECEPTOR PROTEIN"/>
    <property type="match status" value="1"/>
</dbReference>
<dbReference type="PANTHER" id="PTHR20855">
    <property type="entry name" value="ADIPOR/PROGESTIN RECEPTOR-RELATED"/>
    <property type="match status" value="1"/>
</dbReference>
<feature type="transmembrane region" description="Helical" evidence="8">
    <location>
        <begin position="310"/>
        <end position="329"/>
    </location>
</feature>
<evidence type="ECO:0000256" key="6">
    <source>
        <dbReference type="PIRSR" id="PIRSR604254-1"/>
    </source>
</evidence>